<keyword evidence="2" id="KW-0472">Membrane</keyword>
<evidence type="ECO:0000256" key="1">
    <source>
        <dbReference type="SAM" id="MobiDB-lite"/>
    </source>
</evidence>
<feature type="transmembrane region" description="Helical" evidence="2">
    <location>
        <begin position="1160"/>
        <end position="1181"/>
    </location>
</feature>
<gene>
    <name evidence="4" type="ORF">FB567DRAFT_603720</name>
</gene>
<keyword evidence="2" id="KW-0812">Transmembrane</keyword>
<proteinExistence type="predicted"/>
<keyword evidence="5" id="KW-1185">Reference proteome</keyword>
<organism evidence="4 5">
    <name type="scientific">Paraphoma chrysanthemicola</name>
    <dbReference type="NCBI Taxonomy" id="798071"/>
    <lineage>
        <taxon>Eukaryota</taxon>
        <taxon>Fungi</taxon>
        <taxon>Dikarya</taxon>
        <taxon>Ascomycota</taxon>
        <taxon>Pezizomycotina</taxon>
        <taxon>Dothideomycetes</taxon>
        <taxon>Pleosporomycetidae</taxon>
        <taxon>Pleosporales</taxon>
        <taxon>Pleosporineae</taxon>
        <taxon>Phaeosphaeriaceae</taxon>
        <taxon>Paraphoma</taxon>
    </lineage>
</organism>
<comment type="caution">
    <text evidence="4">The sequence shown here is derived from an EMBL/GenBank/DDBJ whole genome shotgun (WGS) entry which is preliminary data.</text>
</comment>
<evidence type="ECO:0000313" key="5">
    <source>
        <dbReference type="Proteomes" id="UP000813461"/>
    </source>
</evidence>
<dbReference type="Proteomes" id="UP000813461">
    <property type="component" value="Unassembled WGS sequence"/>
</dbReference>
<feature type="transmembrane region" description="Helical" evidence="2">
    <location>
        <begin position="1193"/>
        <end position="1213"/>
    </location>
</feature>
<dbReference type="EMBL" id="JAGMVJ010000011">
    <property type="protein sequence ID" value="KAH7086605.1"/>
    <property type="molecule type" value="Genomic_DNA"/>
</dbReference>
<evidence type="ECO:0000256" key="2">
    <source>
        <dbReference type="SAM" id="Phobius"/>
    </source>
</evidence>
<dbReference type="PANTHER" id="PTHR35186:SF4">
    <property type="entry name" value="PRION-INHIBITION AND PROPAGATION HELO DOMAIN-CONTAINING PROTEIN"/>
    <property type="match status" value="1"/>
</dbReference>
<dbReference type="InterPro" id="IPR056002">
    <property type="entry name" value="DUF7580"/>
</dbReference>
<dbReference type="PANTHER" id="PTHR35186">
    <property type="entry name" value="ANK_REP_REGION DOMAIN-CONTAINING PROTEIN"/>
    <property type="match status" value="1"/>
</dbReference>
<reference evidence="4" key="1">
    <citation type="journal article" date="2021" name="Nat. Commun.">
        <title>Genetic determinants of endophytism in the Arabidopsis root mycobiome.</title>
        <authorList>
            <person name="Mesny F."/>
            <person name="Miyauchi S."/>
            <person name="Thiergart T."/>
            <person name="Pickel B."/>
            <person name="Atanasova L."/>
            <person name="Karlsson M."/>
            <person name="Huettel B."/>
            <person name="Barry K.W."/>
            <person name="Haridas S."/>
            <person name="Chen C."/>
            <person name="Bauer D."/>
            <person name="Andreopoulos W."/>
            <person name="Pangilinan J."/>
            <person name="LaButti K."/>
            <person name="Riley R."/>
            <person name="Lipzen A."/>
            <person name="Clum A."/>
            <person name="Drula E."/>
            <person name="Henrissat B."/>
            <person name="Kohler A."/>
            <person name="Grigoriev I.V."/>
            <person name="Martin F.M."/>
            <person name="Hacquard S."/>
        </authorList>
    </citation>
    <scope>NUCLEOTIDE SEQUENCE</scope>
    <source>
        <strain evidence="4">MPI-SDFR-AT-0120</strain>
    </source>
</reference>
<dbReference type="AlphaFoldDB" id="A0A8K0VXZ0"/>
<dbReference type="OrthoDB" id="3796518at2759"/>
<feature type="compositionally biased region" description="Low complexity" evidence="1">
    <location>
        <begin position="959"/>
        <end position="985"/>
    </location>
</feature>
<name>A0A8K0VXZ0_9PLEO</name>
<evidence type="ECO:0000259" key="3">
    <source>
        <dbReference type="Pfam" id="PF24476"/>
    </source>
</evidence>
<sequence length="1223" mass="138687">MSSLEIAGVVLGSFPILIASVEHWRDVANRGGYFWRVEREYVNCLKEIQSHKLLYERNMNELLSLILSNVGEVTKLLNDPGGKGWSDQSLQQGLARQLQESYGMYMDIIDEMNKSVQTLKKELILDRTAIQHQLHPVHLKQQLAQAPESISSTAMSSKEEWSYETFDIAISFRRSIRSKLLGRLKIGNERLENLLNRFPISLHAKSEAEEDVQMDLAIDHANRLLLCGTRLHGALYKERACTCMSHSVLLGLSHKTKTKLEFDVMFGLSSAYGGPGWRRASIRVAAAGSALSSEEALQNEGDVGSATWKDPNLPENAEIRSIARQQLVEIEDICKALSSESPDHMGFIAENRHRFLMHFASENEVIEEDSFVSLAELLEETGKVPLTRRKRYLLVFVLAEAYLHLATPWLNAPLRKENIVFFRNAQNPHDVSLEDPYLRHEMPRLKESAPRADTLDLGFLLLEIAFGRALDLATALKSVKFVDDECGYDCGHAIKWCLMNKTRDDDDWKLEFWNHVIVPLEKSLLLFKAFPIGHVVTPELSSTQLANKDAVLTWPDQVLKESLVLDVTHTDSGYASLDRAESSCRQTARAISAESFDIHHSEETAESDIQSVISDVSDIKSLTSVFTTAREHSGKAHIAQILAQDHILGPLCQEALNKMGRPRFANTVRRILKFYFKGLIREASTERERLCVSLLKSKRGRLRIGHMMAEIIETSGDLEADPEDVNTQLYRRQNLNSWLADLPGGEVTDDFQKLDMEIGDYLSSQSDSSDDESSEADLPHLTEIENFFCGSKPFQSMLNDFRTLPIPPAVRDIVLSTPRNRICISRQQDSSLMNKAKSFIEDYTQLEWDWWPLRPRLKRIQPGQARLFWNCSCGSLLWTDISDKVAGLISEKLPDIDQDALRYSRCRDRRSFTRPREWSGEKIRSMVLSLFGKRYTPSGSSSSTPAQQAANQGPSQNVPGGPTTPGQQQSQQTSGATTNQQSTSSLTVSTPLTKFWVLFGVQGPRPALEISHIEIQDQTNDSAFYRLLRKQYSQSRGRLCLWFSMWRIGYCEVVKFKRIAPKWVIMDRKDMPEKIEYIYTPRPPVAVNPPIPAHEFAMHLNACEQPCWWSAFHYCMPELDTSSCIATIPKKRDVHAFDAPSNDDKYVYAWGLEAKHVVSALYVVVYHVLIFLLPFGFWAWWMSKHPDDMQGASVPVTIVLGMLSLFWSTNGILTEGRHKIKDV</sequence>
<dbReference type="Pfam" id="PF24476">
    <property type="entry name" value="DUF7580"/>
    <property type="match status" value="1"/>
</dbReference>
<feature type="compositionally biased region" description="Polar residues" evidence="1">
    <location>
        <begin position="937"/>
        <end position="958"/>
    </location>
</feature>
<feature type="domain" description="DUF7580" evidence="3">
    <location>
        <begin position="230"/>
        <end position="475"/>
    </location>
</feature>
<accession>A0A8K0VXZ0</accession>
<feature type="region of interest" description="Disordered" evidence="1">
    <location>
        <begin position="935"/>
        <end position="985"/>
    </location>
</feature>
<protein>
    <recommendedName>
        <fullName evidence="3">DUF7580 domain-containing protein</fullName>
    </recommendedName>
</protein>
<keyword evidence="2" id="KW-1133">Transmembrane helix</keyword>
<evidence type="ECO:0000313" key="4">
    <source>
        <dbReference type="EMBL" id="KAH7086605.1"/>
    </source>
</evidence>